<protein>
    <recommendedName>
        <fullName evidence="5">Round spermatid basic protein 1-like protein</fullName>
    </recommendedName>
</protein>
<gene>
    <name evidence="3" type="ORF">CLODIP_2_CD07305</name>
</gene>
<feature type="compositionally biased region" description="Basic and acidic residues" evidence="2">
    <location>
        <begin position="600"/>
        <end position="623"/>
    </location>
</feature>
<feature type="compositionally biased region" description="Basic and acidic residues" evidence="2">
    <location>
        <begin position="554"/>
        <end position="574"/>
    </location>
</feature>
<comment type="similarity">
    <text evidence="1">Belongs to the round spermatid basic protein 1 family.</text>
</comment>
<sequence length="729" mass="82883">MPVEHPESLDVKHLCGKEEPLSTFQTTAGLQEGLLVSPPLSDCSPSHTPMSPAKIKVEVPDVTREEVKINGDSVKVRAPSETRKHSSDRHHSSSHHSSHRSSKSSSKSRHHSSSHRKSSRHSDDRKNECPHCGRRSKVKKAHIGIQCRRDRTFTKTVSLPRPPVSDTSARMQNLIRVEISANGGASVVHLYQDEICHLSPEEMDVLVDEYFKVVFQEDEDGNAQHVMGIVHGAAAYQPDYIDYMADNYPNLVVSNNILGRSNETETTTMLKYCENVGKNYSFGTFRYGPLNNISIVGTVHEEQGGFFPDLLQILEQDPFLKQVMPWGGLSAVKMSTPRESNDGPILWIRPGEQMVPTADVSKSATKRKSRAGINELKNLQYLPRQSEAREYLFEDRTRAHADHVGHALDRQTTAAVGVLKAIHCGESYNRNRITKDVVAFHAANFNYLVEKLQLDLHEPPMSQCVQWVEDAKLNQLRREGVLYARVQLCDNDIYFLPRNIIHQFRTVTAVTSLAWHVRLKQYYPESLAVEEDAKRDLSLVSSENRLSNTSVKVEANDCKEDLEEKTSTKKRPNENGDVSSAPPEKVLILEKDKNNHKHERREEKKERRDDREKERREGKDKERKEKHKERRPESERKERRDDREKKEEKQELPTSATNEKSKVDSAIKVNPEESECQPAPQNGEAKPPVKRQLALNTISPVKKDPPVARNVNLLDQIMAEMNMPPKQLG</sequence>
<dbReference type="OrthoDB" id="6020087at2759"/>
<evidence type="ECO:0000313" key="4">
    <source>
        <dbReference type="Proteomes" id="UP000494165"/>
    </source>
</evidence>
<organism evidence="3 4">
    <name type="scientific">Cloeon dipterum</name>
    <dbReference type="NCBI Taxonomy" id="197152"/>
    <lineage>
        <taxon>Eukaryota</taxon>
        <taxon>Metazoa</taxon>
        <taxon>Ecdysozoa</taxon>
        <taxon>Arthropoda</taxon>
        <taxon>Hexapoda</taxon>
        <taxon>Insecta</taxon>
        <taxon>Pterygota</taxon>
        <taxon>Palaeoptera</taxon>
        <taxon>Ephemeroptera</taxon>
        <taxon>Pisciforma</taxon>
        <taxon>Baetidae</taxon>
        <taxon>Cloeon</taxon>
    </lineage>
</organism>
<name>A0A8S1CVB3_9INSE</name>
<accession>A0A8S1CVB3</accession>
<dbReference type="PANTHER" id="PTHR13354">
    <property type="entry name" value="ROUND SPERMATID BASIC PROTEIN 1"/>
    <property type="match status" value="1"/>
</dbReference>
<dbReference type="GO" id="GO:0005634">
    <property type="term" value="C:nucleus"/>
    <property type="evidence" value="ECO:0007669"/>
    <property type="project" value="InterPro"/>
</dbReference>
<dbReference type="InterPro" id="IPR026306">
    <property type="entry name" value="RSBN1/Dpy-2/CEP530"/>
</dbReference>
<reference evidence="3 4" key="1">
    <citation type="submission" date="2020-04" db="EMBL/GenBank/DDBJ databases">
        <authorList>
            <person name="Alioto T."/>
            <person name="Alioto T."/>
            <person name="Gomez Garrido J."/>
        </authorList>
    </citation>
    <scope>NUCLEOTIDE SEQUENCE [LARGE SCALE GENOMIC DNA]</scope>
</reference>
<dbReference type="EMBL" id="CADEPI010000043">
    <property type="protein sequence ID" value="CAB3369136.1"/>
    <property type="molecule type" value="Genomic_DNA"/>
</dbReference>
<dbReference type="AlphaFoldDB" id="A0A8S1CVB3"/>
<feature type="compositionally biased region" description="Basic and acidic residues" evidence="2">
    <location>
        <begin position="120"/>
        <end position="131"/>
    </location>
</feature>
<feature type="region of interest" description="Disordered" evidence="2">
    <location>
        <begin position="551"/>
        <end position="707"/>
    </location>
</feature>
<feature type="compositionally biased region" description="Basic and acidic residues" evidence="2">
    <location>
        <begin position="630"/>
        <end position="651"/>
    </location>
</feature>
<evidence type="ECO:0008006" key="5">
    <source>
        <dbReference type="Google" id="ProtNLM"/>
    </source>
</evidence>
<evidence type="ECO:0000256" key="1">
    <source>
        <dbReference type="ARBA" id="ARBA00010560"/>
    </source>
</evidence>
<keyword evidence="4" id="KW-1185">Reference proteome</keyword>
<evidence type="ECO:0000313" key="3">
    <source>
        <dbReference type="EMBL" id="CAB3369136.1"/>
    </source>
</evidence>
<feature type="compositionally biased region" description="Basic residues" evidence="2">
    <location>
        <begin position="92"/>
        <end position="119"/>
    </location>
</feature>
<dbReference type="Proteomes" id="UP000494165">
    <property type="component" value="Unassembled WGS sequence"/>
</dbReference>
<evidence type="ECO:0000256" key="2">
    <source>
        <dbReference type="SAM" id="MobiDB-lite"/>
    </source>
</evidence>
<comment type="caution">
    <text evidence="3">The sequence shown here is derived from an EMBL/GenBank/DDBJ whole genome shotgun (WGS) entry which is preliminary data.</text>
</comment>
<feature type="compositionally biased region" description="Basic and acidic residues" evidence="2">
    <location>
        <begin position="55"/>
        <end position="91"/>
    </location>
</feature>
<proteinExistence type="inferred from homology"/>
<dbReference type="PANTHER" id="PTHR13354:SF11">
    <property type="entry name" value="LYSINE-SPECIFIC DEMETHYLASE 9"/>
    <property type="match status" value="1"/>
</dbReference>
<feature type="region of interest" description="Disordered" evidence="2">
    <location>
        <begin position="35"/>
        <end position="135"/>
    </location>
</feature>